<evidence type="ECO:0000256" key="2">
    <source>
        <dbReference type="SAM" id="MobiDB-lite"/>
    </source>
</evidence>
<dbReference type="AlphaFoldDB" id="A0AA88QWZ5"/>
<dbReference type="Pfam" id="PF04195">
    <property type="entry name" value="Transposase_28"/>
    <property type="match status" value="1"/>
</dbReference>
<gene>
    <name evidence="4" type="ORF">RJ640_016631</name>
</gene>
<name>A0AA88QWZ5_9ASTE</name>
<feature type="region of interest" description="Disordered" evidence="2">
    <location>
        <begin position="335"/>
        <end position="369"/>
    </location>
</feature>
<feature type="coiled-coil region" evidence="1">
    <location>
        <begin position="249"/>
        <end position="283"/>
    </location>
</feature>
<evidence type="ECO:0000259" key="3">
    <source>
        <dbReference type="Pfam" id="PF04195"/>
    </source>
</evidence>
<reference evidence="4" key="1">
    <citation type="submission" date="2022-12" db="EMBL/GenBank/DDBJ databases">
        <title>Draft genome assemblies for two species of Escallonia (Escalloniales).</title>
        <authorList>
            <person name="Chanderbali A."/>
            <person name="Dervinis C."/>
            <person name="Anghel I."/>
            <person name="Soltis D."/>
            <person name="Soltis P."/>
            <person name="Zapata F."/>
        </authorList>
    </citation>
    <scope>NUCLEOTIDE SEQUENCE</scope>
    <source>
        <strain evidence="4">UCBG92.1500</strain>
        <tissue evidence="4">Leaf</tissue>
    </source>
</reference>
<dbReference type="EMBL" id="JAVXUO010002639">
    <property type="protein sequence ID" value="KAK2970835.1"/>
    <property type="molecule type" value="Genomic_DNA"/>
</dbReference>
<proteinExistence type="predicted"/>
<sequence>MVLSPADVPSLGERHFRGQHLILNYLFPHTNPILLVLYGQRWFARVPKLQEQANYGTPWETGIYEEQVRYGYRLHLHPFALKMFKHYQMAPGQLVPNGWRKLVGLIYLIETSAKGKRKEKLPSAEVPHVPKRAKVSLPKHHPRVIDGVSIEEDHILRPSQTIRRDDMGMPNSQISEQHLFHGVLPRDKDALMDQPHEAFVCSFAQAVYSMYAYGAQILSRFEMARDVAATESQEKREAVKQANEATLRAEKLSKHEANLLAQAKALERRLERAKRKIVKARNQGIRYFLDGNAGDEWLKKRTDDGLEIYEMGFLKAKEMFAERFPDIPFNDFVMPSVGSPSGETVLPSEAGHATSQPPKDGPSGVAPEP</sequence>
<evidence type="ECO:0000313" key="4">
    <source>
        <dbReference type="EMBL" id="KAK2970835.1"/>
    </source>
</evidence>
<evidence type="ECO:0000256" key="1">
    <source>
        <dbReference type="SAM" id="Coils"/>
    </source>
</evidence>
<comment type="caution">
    <text evidence="4">The sequence shown here is derived from an EMBL/GenBank/DDBJ whole genome shotgun (WGS) entry which is preliminary data.</text>
</comment>
<evidence type="ECO:0000313" key="5">
    <source>
        <dbReference type="Proteomes" id="UP001187471"/>
    </source>
</evidence>
<keyword evidence="5" id="KW-1185">Reference proteome</keyword>
<dbReference type="Proteomes" id="UP001187471">
    <property type="component" value="Unassembled WGS sequence"/>
</dbReference>
<protein>
    <recommendedName>
        <fullName evidence="3">Transposase (putative) gypsy type domain-containing protein</fullName>
    </recommendedName>
</protein>
<feature type="domain" description="Transposase (putative) gypsy type" evidence="3">
    <location>
        <begin position="67"/>
        <end position="111"/>
    </location>
</feature>
<organism evidence="4 5">
    <name type="scientific">Escallonia rubra</name>
    <dbReference type="NCBI Taxonomy" id="112253"/>
    <lineage>
        <taxon>Eukaryota</taxon>
        <taxon>Viridiplantae</taxon>
        <taxon>Streptophyta</taxon>
        <taxon>Embryophyta</taxon>
        <taxon>Tracheophyta</taxon>
        <taxon>Spermatophyta</taxon>
        <taxon>Magnoliopsida</taxon>
        <taxon>eudicotyledons</taxon>
        <taxon>Gunneridae</taxon>
        <taxon>Pentapetalae</taxon>
        <taxon>asterids</taxon>
        <taxon>campanulids</taxon>
        <taxon>Escalloniales</taxon>
        <taxon>Escalloniaceae</taxon>
        <taxon>Escallonia</taxon>
    </lineage>
</organism>
<dbReference type="InterPro" id="IPR007321">
    <property type="entry name" value="Transposase_28"/>
</dbReference>
<accession>A0AA88QWZ5</accession>
<keyword evidence="1" id="KW-0175">Coiled coil</keyword>